<organism evidence="2 3">
    <name type="scientific">Pseudoalteromonas rubra</name>
    <dbReference type="NCBI Taxonomy" id="43658"/>
    <lineage>
        <taxon>Bacteria</taxon>
        <taxon>Pseudomonadati</taxon>
        <taxon>Pseudomonadota</taxon>
        <taxon>Gammaproteobacteria</taxon>
        <taxon>Alteromonadales</taxon>
        <taxon>Pseudoalteromonadaceae</taxon>
        <taxon>Pseudoalteromonas</taxon>
    </lineage>
</organism>
<dbReference type="EMBL" id="AHCD03000020">
    <property type="protein sequence ID" value="KAF7788795.1"/>
    <property type="molecule type" value="Genomic_DNA"/>
</dbReference>
<evidence type="ECO:0000313" key="3">
    <source>
        <dbReference type="Proteomes" id="UP000016480"/>
    </source>
</evidence>
<evidence type="ECO:0000256" key="1">
    <source>
        <dbReference type="SAM" id="Phobius"/>
    </source>
</evidence>
<keyword evidence="1" id="KW-1133">Transmembrane helix</keyword>
<sequence>MKLKGQLNGPYLFPLLLLSTLSLFKLKRSDSRSLTPVLVFDVTTGF</sequence>
<keyword evidence="1" id="KW-0812">Transmembrane</keyword>
<protein>
    <submittedName>
        <fullName evidence="2">Uncharacterized protein</fullName>
    </submittedName>
</protein>
<proteinExistence type="predicted"/>
<comment type="caution">
    <text evidence="2">The sequence shown here is derived from an EMBL/GenBank/DDBJ whole genome shotgun (WGS) entry which is preliminary data.</text>
</comment>
<dbReference type="AlphaFoldDB" id="A0A8T0CGQ9"/>
<dbReference type="Proteomes" id="UP000016480">
    <property type="component" value="Unassembled WGS sequence"/>
</dbReference>
<feature type="transmembrane region" description="Helical" evidence="1">
    <location>
        <begin position="6"/>
        <end position="24"/>
    </location>
</feature>
<gene>
    <name evidence="2" type="ORF">PRUB_a1861</name>
</gene>
<evidence type="ECO:0000313" key="2">
    <source>
        <dbReference type="EMBL" id="KAF7788795.1"/>
    </source>
</evidence>
<accession>A0A8T0CGQ9</accession>
<name>A0A8T0CGQ9_9GAMM</name>
<keyword evidence="1" id="KW-0472">Membrane</keyword>
<reference evidence="2 3" key="1">
    <citation type="journal article" date="2012" name="J. Bacteriol.">
        <title>Genome sequence of the cycloprodigiosin-producing bacterial strain Pseudoalteromonas rubra ATCC 29570(T).</title>
        <authorList>
            <person name="Xie B.B."/>
            <person name="Shu Y.L."/>
            <person name="Qin Q.L."/>
            <person name="Rong J.C."/>
            <person name="Zhang X.Y."/>
            <person name="Chen X.L."/>
            <person name="Zhou B.C."/>
            <person name="Zhang Y.Z."/>
        </authorList>
    </citation>
    <scope>NUCLEOTIDE SEQUENCE [LARGE SCALE GENOMIC DNA]</scope>
    <source>
        <strain evidence="2 3">DSM 6842</strain>
    </source>
</reference>